<comment type="cofactor">
    <cofactor evidence="6">
        <name>a divalent metal cation</name>
        <dbReference type="ChEBI" id="CHEBI:60240"/>
    </cofactor>
    <text evidence="6">Binds 2 divalent metal cations per subunit. Site 1 may preferentially bind zinc ions, while site 2 has a preference for magnesium and/or manganese ions.</text>
</comment>
<keyword evidence="1 5" id="KW-0479">Metal-binding</keyword>
<feature type="compositionally biased region" description="Low complexity" evidence="8">
    <location>
        <begin position="300"/>
        <end position="311"/>
    </location>
</feature>
<dbReference type="Gene3D" id="1.10.1300.10">
    <property type="entry name" value="3'5'-cyclic nucleotide phosphodiesterase, catalytic domain"/>
    <property type="match status" value="1"/>
</dbReference>
<feature type="active site" description="Proton donor" evidence="3">
    <location>
        <position position="1858"/>
    </location>
</feature>
<comment type="similarity">
    <text evidence="6">Belongs to the cyclic nucleotide phosphodiesterase family.</text>
</comment>
<dbReference type="InterPro" id="IPR002073">
    <property type="entry name" value="PDEase_catalytic_dom"/>
</dbReference>
<dbReference type="GO" id="GO:0046872">
    <property type="term" value="F:metal ion binding"/>
    <property type="evidence" value="ECO:0007669"/>
    <property type="project" value="UniProtKB-KW"/>
</dbReference>
<dbReference type="SUPFAM" id="SSF109604">
    <property type="entry name" value="HD-domain/PDEase-like"/>
    <property type="match status" value="1"/>
</dbReference>
<keyword evidence="11" id="KW-1185">Reference proteome</keyword>
<dbReference type="PANTHER" id="PTHR11347">
    <property type="entry name" value="CYCLIC NUCLEOTIDE PHOSPHODIESTERASE"/>
    <property type="match status" value="1"/>
</dbReference>
<evidence type="ECO:0000256" key="2">
    <source>
        <dbReference type="ARBA" id="ARBA00022801"/>
    </source>
</evidence>
<feature type="binding site" evidence="5">
    <location>
        <position position="1900"/>
    </location>
    <ligand>
        <name>Zn(2+)</name>
        <dbReference type="ChEBI" id="CHEBI:29105"/>
        <label>1</label>
    </ligand>
</feature>
<evidence type="ECO:0000256" key="8">
    <source>
        <dbReference type="SAM" id="MobiDB-lite"/>
    </source>
</evidence>
<feature type="binding site" evidence="5">
    <location>
        <position position="2049"/>
    </location>
    <ligand>
        <name>Zn(2+)</name>
        <dbReference type="ChEBI" id="CHEBI:29105"/>
        <label>1</label>
    </ligand>
</feature>
<evidence type="ECO:0000313" key="11">
    <source>
        <dbReference type="Proteomes" id="UP000650467"/>
    </source>
</evidence>
<feature type="compositionally biased region" description="Low complexity" evidence="8">
    <location>
        <begin position="2007"/>
        <end position="2018"/>
    </location>
</feature>
<feature type="compositionally biased region" description="Low complexity" evidence="8">
    <location>
        <begin position="1598"/>
        <end position="1614"/>
    </location>
</feature>
<dbReference type="GO" id="GO:0004114">
    <property type="term" value="F:3',5'-cyclic-nucleotide phosphodiesterase activity"/>
    <property type="evidence" value="ECO:0007669"/>
    <property type="project" value="InterPro"/>
</dbReference>
<accession>A0A835W9N7</accession>
<dbReference type="EMBL" id="JAEHOC010000003">
    <property type="protein sequence ID" value="KAG2443399.1"/>
    <property type="molecule type" value="Genomic_DNA"/>
</dbReference>
<evidence type="ECO:0000259" key="9">
    <source>
        <dbReference type="PROSITE" id="PS51845"/>
    </source>
</evidence>
<proteinExistence type="inferred from homology"/>
<dbReference type="PRINTS" id="PR00387">
    <property type="entry name" value="PDIESTERASE1"/>
</dbReference>
<evidence type="ECO:0000256" key="5">
    <source>
        <dbReference type="PIRSR" id="PIRSR623088-3"/>
    </source>
</evidence>
<feature type="binding site" evidence="5">
    <location>
        <position position="1900"/>
    </location>
    <ligand>
        <name>Zn(2+)</name>
        <dbReference type="ChEBI" id="CHEBI:29105"/>
        <label>2</label>
    </ligand>
</feature>
<evidence type="ECO:0000256" key="3">
    <source>
        <dbReference type="PIRSR" id="PIRSR623088-1"/>
    </source>
</evidence>
<evidence type="ECO:0000256" key="6">
    <source>
        <dbReference type="RuleBase" id="RU363067"/>
    </source>
</evidence>
<dbReference type="CDD" id="cd00077">
    <property type="entry name" value="HDc"/>
    <property type="match status" value="1"/>
</dbReference>
<feature type="region of interest" description="Disordered" evidence="8">
    <location>
        <begin position="1999"/>
        <end position="2018"/>
    </location>
</feature>
<keyword evidence="7" id="KW-0175">Coiled coil</keyword>
<feature type="region of interest" description="Disordered" evidence="8">
    <location>
        <begin position="1592"/>
        <end position="1614"/>
    </location>
</feature>
<protein>
    <recommendedName>
        <fullName evidence="6">Phosphodiesterase</fullName>
        <ecNumber evidence="6">3.1.4.-</ecNumber>
    </recommendedName>
</protein>
<reference evidence="10" key="1">
    <citation type="journal article" date="2020" name="bioRxiv">
        <title>Comparative genomics of Chlamydomonas.</title>
        <authorList>
            <person name="Craig R.J."/>
            <person name="Hasan A.R."/>
            <person name="Ness R.W."/>
            <person name="Keightley P.D."/>
        </authorList>
    </citation>
    <scope>NUCLEOTIDE SEQUENCE</scope>
    <source>
        <strain evidence="10">SAG 7.73</strain>
    </source>
</reference>
<feature type="binding site" evidence="4">
    <location>
        <position position="1900"/>
    </location>
    <ligand>
        <name>AMP</name>
        <dbReference type="ChEBI" id="CHEBI:456215"/>
    </ligand>
</feature>
<dbReference type="Pfam" id="PF00233">
    <property type="entry name" value="PDEase_I"/>
    <property type="match status" value="1"/>
</dbReference>
<evidence type="ECO:0000256" key="1">
    <source>
        <dbReference type="ARBA" id="ARBA00022723"/>
    </source>
</evidence>
<feature type="binding site" evidence="4">
    <location>
        <begin position="1858"/>
        <end position="1862"/>
    </location>
    <ligand>
        <name>AMP</name>
        <dbReference type="ChEBI" id="CHEBI:456215"/>
    </ligand>
</feature>
<dbReference type="InterPro" id="IPR023088">
    <property type="entry name" value="PDEase"/>
</dbReference>
<feature type="compositionally biased region" description="Polar residues" evidence="8">
    <location>
        <begin position="477"/>
        <end position="488"/>
    </location>
</feature>
<dbReference type="InterPro" id="IPR023174">
    <property type="entry name" value="PDEase_CS"/>
</dbReference>
<keyword evidence="2 6" id="KW-0378">Hydrolase</keyword>
<dbReference type="EC" id="3.1.4.-" evidence="6"/>
<feature type="binding site" evidence="4">
    <location>
        <position position="2049"/>
    </location>
    <ligand>
        <name>AMP</name>
        <dbReference type="ChEBI" id="CHEBI:456215"/>
    </ligand>
</feature>
<feature type="region of interest" description="Disordered" evidence="8">
    <location>
        <begin position="279"/>
        <end position="311"/>
    </location>
</feature>
<name>A0A835W9N7_CHLIN</name>
<feature type="coiled-coil region" evidence="7">
    <location>
        <begin position="1413"/>
        <end position="1468"/>
    </location>
</feature>
<feature type="domain" description="PDEase" evidence="9">
    <location>
        <begin position="1777"/>
        <end position="2143"/>
    </location>
</feature>
<gene>
    <name evidence="10" type="ORF">HXX76_001757</name>
</gene>
<dbReference type="InterPro" id="IPR036971">
    <property type="entry name" value="PDEase_catalytic_dom_sf"/>
</dbReference>
<organism evidence="10 11">
    <name type="scientific">Chlamydomonas incerta</name>
    <dbReference type="NCBI Taxonomy" id="51695"/>
    <lineage>
        <taxon>Eukaryota</taxon>
        <taxon>Viridiplantae</taxon>
        <taxon>Chlorophyta</taxon>
        <taxon>core chlorophytes</taxon>
        <taxon>Chlorophyceae</taxon>
        <taxon>CS clade</taxon>
        <taxon>Chlamydomonadales</taxon>
        <taxon>Chlamydomonadaceae</taxon>
        <taxon>Chlamydomonas</taxon>
    </lineage>
</organism>
<dbReference type="PROSITE" id="PS00126">
    <property type="entry name" value="PDEASE_I_1"/>
    <property type="match status" value="1"/>
</dbReference>
<feature type="binding site" evidence="5">
    <location>
        <position position="1862"/>
    </location>
    <ligand>
        <name>Zn(2+)</name>
        <dbReference type="ChEBI" id="CHEBI:29105"/>
        <label>1</label>
    </ligand>
</feature>
<dbReference type="PROSITE" id="PS51845">
    <property type="entry name" value="PDEASE_I_2"/>
    <property type="match status" value="1"/>
</dbReference>
<sequence>MGGQRAELGDLRLRDLRCSAFIFSRSGQFIDCNNVAKANGLYKHGQTLEGLLGQLGFGATSSEPAFVECLARTGVWSSQGSSACLGAPPPAGSTCVYLLADGSEGTGDYLVLCPTQPATRCKASAPDVSSNGAAAEQRLREQLQTLQRKLLKTVAENEELGTRLAGLRSVCLELTEQLTDTDTTRPLDGGTRHHLLHLTSTAAAYCEMPAGAGSFGLGRHSSSGRLRDVVDLDEAVAAAAAAVGVVIGSGRGQSAAAAATGMPATAGCCGASCDAADAAEPDAGSGSGRGLPSGTTEGVSLPSTAAGPPGAAAAAVHSGGCSAADYTSLMESFMALKASYDVLLHQQDALLDAEAAALPSPSRPVAVPGPATVPGAAAAAAVAARPLQASGPEALTQHVQREEMQCRPISPNSSHRASVMSSAPTVTMHRGLMRRGSITGLMGMGMESGAGGPGAALSANSRLGSSNDDGSDHAAQDVNNLDGSTTDVPASAMRGATANSLSLLHQGLSSVASSGGVGELERLAAHARALKASCDVMQLQRDRAMHAATAQKATFDRALAVAQQEVEVVADSAAATKAQFDKFVLDKAEEKAAFDAVLEQTAAEASQQKAIADKALVDYGELQANATATKAQFDKFVLDKAEEKAAFDHVLEQTAAEASQQKAIADKALVDFGELQANATAAKAQFDKFVLDKAEEKAAFDHVLEQTAAEASQQKAIADKALVDYGELQANATATKAQFDKFVLDKAEEKAAFDHVLEQTAAEASQQKAIADKALVDYGELQANATATKAQFDKFVLDKAEEKATFDAVLQHAEAHAAQQKAMADKALVDYGELQANATATKAQFDKFVLDKAEEKAAFDHVLEQTAAEASQLKAIADKALVDYGELQANAAADKAVHDKALYDVQANATATKAQFDKFVLDKAEEKAVFDHVLEHAEAHAAQQKAMADKALVDYGELQANATATKAQFDKFVLDKAEEKAAFDHVLEQTAAEASQQKAIADKALVDYGELQANATADKAVHDKALFDVQANATATKAQFDKFVLDKAEEKATFDAVLEQTAAEASQQKAIADKALVDFGELQANAAADKAVHDKALNDVQANAASTKAQFDKFVLDKAEEKAAFDHVLERTAAEASQQKAIADKALVDFGELQATAATDKAAHDKALHDVQANATSTKAQFDKFVLDKAEEKAAFDQVLEQTAAEASQQKAIADKALVDYGELQANATADKAVHDKALFDVQANATATKAQFDKFVLDKAEEKAAFDHVLEQTAAEASQQKAIADKALVDYGELQANAAADKAVHDKALNDVQANAASTKAQFDKFVLDKAEEKATFDAVLEQTAAEASQQKAIADKALVDYGELQAVAVADKAVHDKSLFDVQQTADAAKAQFDKLVADTAEEKAAFDEALGRAAEEAAEHQRRADTMRAEAEATAARLASERQYLDNLQAQNERLLKQQEVLQAELAMALRSYTPRTIIDAGTPADKILAMMTDLLDGSPPTIQDILFVQSAILEAHDVYKPVNLGKQLLASSALDKDVGLSLLQQLGSQGEADEATRAANAASNGGGATGGSATEALTLRDFGTRGLSAPQQTAGLPASPSAGSCSSSLAGEAGRGAGGQAVVCWDTLESALTAIMALTSVPVEEGVMAEDAGGWGSRAGGCMDGAGFISSGGASGPLGAAAPGTPRAAALAAALQDGSGNNRLLMRAVSTASRSMHARARAGSVSASQLGACGAAGSVGSGPGGGGGLLGQAPLERTNTAASLATTMTELCELDEFPELPLYTEVERVLGGGAVSWQWDAFKLADASADHALSTLGYYLFHQSDLIRKFDLRPPQLAAFLRRVEEGYRANPYHSKTHAADVLQSLHVLIHRGGLAPGYVDPLSLMACYLAAIIHDFEHGGLTNDYLINSSDELALRYNDRAPLENHHCAAAFLLLRRPEYAFMAHLPKADTDRLRKMVIELVLATDMKQHFAIMSHFTTVHRLSAAASVTPSLMSGERRRSSSNASSVNSMACSGSGVEMDKILIPLDENERILSLQMALKCSDIGHVCASLPVHLRWVAALEEEFFRQGDLEKAHALPVSPLFDRAKPGITKSQVGFFDIVVIPLLSNFSRVFTNAKPLLTYTMRNYKYWSEAQKTEQQVAAAAAASGGR</sequence>
<comment type="caution">
    <text evidence="10">The sequence shown here is derived from an EMBL/GenBank/DDBJ whole genome shotgun (WGS) entry which is preliminary data.</text>
</comment>
<dbReference type="InterPro" id="IPR003607">
    <property type="entry name" value="HD/PDEase_dom"/>
</dbReference>
<evidence type="ECO:0000313" key="10">
    <source>
        <dbReference type="EMBL" id="KAG2443399.1"/>
    </source>
</evidence>
<dbReference type="Proteomes" id="UP000650467">
    <property type="component" value="Unassembled WGS sequence"/>
</dbReference>
<feature type="binding site" evidence="4">
    <location>
        <position position="2100"/>
    </location>
    <ligand>
        <name>AMP</name>
        <dbReference type="ChEBI" id="CHEBI:456215"/>
    </ligand>
</feature>
<evidence type="ECO:0000256" key="7">
    <source>
        <dbReference type="SAM" id="Coils"/>
    </source>
</evidence>
<evidence type="ECO:0000256" key="4">
    <source>
        <dbReference type="PIRSR" id="PIRSR623088-2"/>
    </source>
</evidence>
<dbReference type="OrthoDB" id="541199at2759"/>
<feature type="region of interest" description="Disordered" evidence="8">
    <location>
        <begin position="447"/>
        <end position="488"/>
    </location>
</feature>
<dbReference type="GO" id="GO:0007165">
    <property type="term" value="P:signal transduction"/>
    <property type="evidence" value="ECO:0007669"/>
    <property type="project" value="InterPro"/>
</dbReference>
<feature type="binding site" evidence="5">
    <location>
        <position position="1899"/>
    </location>
    <ligand>
        <name>Zn(2+)</name>
        <dbReference type="ChEBI" id="CHEBI:29105"/>
        <label>1</label>
    </ligand>
</feature>